<evidence type="ECO:0000259" key="1">
    <source>
        <dbReference type="Pfam" id="PF14970"/>
    </source>
</evidence>
<dbReference type="PANTHER" id="PTHR35076">
    <property type="entry name" value="TUBULIN EPSILON AND DELTA COMPLEX PROTEIN 1"/>
    <property type="match status" value="1"/>
</dbReference>
<dbReference type="InterPro" id="IPR027996">
    <property type="entry name" value="TEDC1_dom"/>
</dbReference>
<evidence type="ECO:0000313" key="3">
    <source>
        <dbReference type="Proteomes" id="UP000472262"/>
    </source>
</evidence>
<dbReference type="PANTHER" id="PTHR35076:SF1">
    <property type="entry name" value="TUBULIN EPSILON AND DELTA COMPLEX PROTEIN 1"/>
    <property type="match status" value="1"/>
</dbReference>
<dbReference type="FunCoup" id="A0A672R5R7">
    <property type="interactions" value="68"/>
</dbReference>
<feature type="domain" description="Tubulin epsilon and delta complex protein 1" evidence="1">
    <location>
        <begin position="105"/>
        <end position="268"/>
    </location>
</feature>
<dbReference type="OMA" id="FWTWMDS"/>
<protein>
    <recommendedName>
        <fullName evidence="1">Tubulin epsilon and delta complex protein 1 domain-containing protein</fullName>
    </recommendedName>
</protein>
<dbReference type="AlphaFoldDB" id="A0A672R5R7"/>
<evidence type="ECO:0000313" key="2">
    <source>
        <dbReference type="Ensembl" id="ENSSGRP00000083796.1"/>
    </source>
</evidence>
<dbReference type="InParanoid" id="A0A672R5R7"/>
<organism evidence="2 3">
    <name type="scientific">Sinocyclocheilus grahami</name>
    <name type="common">Dianchi golden-line fish</name>
    <name type="synonym">Barbus grahami</name>
    <dbReference type="NCBI Taxonomy" id="75366"/>
    <lineage>
        <taxon>Eukaryota</taxon>
        <taxon>Metazoa</taxon>
        <taxon>Chordata</taxon>
        <taxon>Craniata</taxon>
        <taxon>Vertebrata</taxon>
        <taxon>Euteleostomi</taxon>
        <taxon>Actinopterygii</taxon>
        <taxon>Neopterygii</taxon>
        <taxon>Teleostei</taxon>
        <taxon>Ostariophysi</taxon>
        <taxon>Cypriniformes</taxon>
        <taxon>Cyprinidae</taxon>
        <taxon>Cyprininae</taxon>
        <taxon>Sinocyclocheilus</taxon>
    </lineage>
</organism>
<dbReference type="Proteomes" id="UP000472262">
    <property type="component" value="Unassembled WGS sequence"/>
</dbReference>
<keyword evidence="3" id="KW-1185">Reference proteome</keyword>
<dbReference type="Ensembl" id="ENSSGRT00000089248.1">
    <property type="protein sequence ID" value="ENSSGRP00000083796.1"/>
    <property type="gene ID" value="ENSSGRG00000042331.1"/>
</dbReference>
<dbReference type="KEGG" id="sgh:107594770"/>
<dbReference type="RefSeq" id="XP_016140424.1">
    <property type="nucleotide sequence ID" value="XM_016284938.1"/>
</dbReference>
<dbReference type="GeneID" id="107594770"/>
<name>A0A672R5R7_SINGR</name>
<dbReference type="Pfam" id="PF14970">
    <property type="entry name" value="TEDC1"/>
    <property type="match status" value="1"/>
</dbReference>
<dbReference type="OrthoDB" id="9906141at2759"/>
<gene>
    <name evidence="2" type="primary">LOC107594770</name>
</gene>
<accession>A0A672R5R7</accession>
<proteinExistence type="predicted"/>
<dbReference type="InterPro" id="IPR043535">
    <property type="entry name" value="TEDC1"/>
</dbReference>
<reference evidence="2" key="2">
    <citation type="submission" date="2025-09" db="UniProtKB">
        <authorList>
            <consortium name="Ensembl"/>
        </authorList>
    </citation>
    <scope>IDENTIFICATION</scope>
</reference>
<reference evidence="2" key="1">
    <citation type="submission" date="2025-08" db="UniProtKB">
        <authorList>
            <consortium name="Ensembl"/>
        </authorList>
    </citation>
    <scope>IDENTIFICATION</scope>
</reference>
<sequence length="452" mass="51011">MPHEKNVKVKEVITSLCKLLAVLSVESIPTAEAFRRAKFNRKDAAVDMWSLLSRLLQRAFALDCACRDSRIQDYDIQLLFVRSALCYCGYGAPWVVGPWPPRHIEEVGSRDLLLAFGWVLSSGNLLDFMLAEKVHQLDTLSSAPLIPQGLIPGQPDVAAHGPGEDASVKKDPVLQALQWQYGKLRLQWKSLLSAQEERSKFTHRAISNISPSAVCQPHITGSHHSNTTSTALDKELERIQALNGILEAYLDWKLHKPLFWCWMDSVIDSSLADASEVDPADWPPGERAVTVRCPHGDETRRAVRRLDKMLLRLQTELRARRIEQSTLTLTSQGGRQGASRLSESQRMKVEKKVSGYLEGLRRTDTSAITSRGFLPCLQDPQPTKPPHRFHTREPGLEVTAGKLQASTALDELREREAVLQWQLELLRQSMRVEMQRQASTMERMVLIPPIKR</sequence>